<organism evidence="1 2">
    <name type="scientific">Bradyrhizobium septentrionale</name>
    <dbReference type="NCBI Taxonomy" id="1404411"/>
    <lineage>
        <taxon>Bacteria</taxon>
        <taxon>Pseudomonadati</taxon>
        <taxon>Pseudomonadota</taxon>
        <taxon>Alphaproteobacteria</taxon>
        <taxon>Hyphomicrobiales</taxon>
        <taxon>Nitrobacteraceae</taxon>
        <taxon>Bradyrhizobium</taxon>
    </lineage>
</organism>
<reference evidence="1" key="1">
    <citation type="journal article" date="2021" name="Int. J. Syst. Evol. Microbiol.">
        <title>Bradyrhizobium septentrionale sp. nov. (sv. septentrionale) and Bradyrhizobium quebecense sp. nov. (sv. septentrionale) associated with legumes native to Canada possess rearranged symbiosis genes and numerous insertion sequences.</title>
        <authorList>
            <person name="Bromfield E.S.P."/>
            <person name="Cloutier S."/>
        </authorList>
    </citation>
    <scope>NUCLEOTIDE SEQUENCE</scope>
    <source>
        <strain evidence="1">5S5</strain>
    </source>
</reference>
<evidence type="ECO:0000313" key="2">
    <source>
        <dbReference type="Proteomes" id="UP001432046"/>
    </source>
</evidence>
<protein>
    <submittedName>
        <fullName evidence="1">Cysteine-rich CWC family protein</fullName>
    </submittedName>
</protein>
<sequence length="71" mass="7458">MRPSSNDRSEPVSARRLACTACGSDFSCSLGGPCWCSDESFRLPMPTDGGDCLCPSCLRKLAEQQAAVGAT</sequence>
<keyword evidence="2" id="KW-1185">Reference proteome</keyword>
<proteinExistence type="predicted"/>
<accession>A0ABZ2NV45</accession>
<dbReference type="EMBL" id="CP147711">
    <property type="protein sequence ID" value="WXC78811.1"/>
    <property type="molecule type" value="Genomic_DNA"/>
</dbReference>
<reference evidence="1" key="2">
    <citation type="submission" date="2024-03" db="EMBL/GenBank/DDBJ databases">
        <authorList>
            <person name="Bromfield E.S.P."/>
            <person name="Cloutier S."/>
        </authorList>
    </citation>
    <scope>NUCLEOTIDE SEQUENCE</scope>
    <source>
        <strain evidence="1">5S5</strain>
    </source>
</reference>
<evidence type="ECO:0000313" key="1">
    <source>
        <dbReference type="EMBL" id="WXC78811.1"/>
    </source>
</evidence>
<dbReference type="Proteomes" id="UP001432046">
    <property type="component" value="Chromosome"/>
</dbReference>
<name>A0ABZ2NV45_9BRAD</name>
<gene>
    <name evidence="1" type="ORF">WDK88_36480</name>
</gene>